<dbReference type="AlphaFoldDB" id="A0A699ZD07"/>
<feature type="region of interest" description="Disordered" evidence="2">
    <location>
        <begin position="168"/>
        <end position="189"/>
    </location>
</feature>
<dbReference type="Pfam" id="PF04520">
    <property type="entry name" value="Senescence_reg"/>
    <property type="match status" value="1"/>
</dbReference>
<gene>
    <name evidence="3" type="ORF">HaLaN_17623</name>
</gene>
<dbReference type="EMBL" id="BLLF01001646">
    <property type="protein sequence ID" value="GFH20493.1"/>
    <property type="molecule type" value="Genomic_DNA"/>
</dbReference>
<evidence type="ECO:0000256" key="2">
    <source>
        <dbReference type="SAM" id="MobiDB-lite"/>
    </source>
</evidence>
<name>A0A699ZD07_HAELA</name>
<comment type="similarity">
    <text evidence="1">Belongs to the senescence regulator S40 family.</text>
</comment>
<dbReference type="OrthoDB" id="672058at2759"/>
<evidence type="ECO:0000256" key="1">
    <source>
        <dbReference type="ARBA" id="ARBA00034773"/>
    </source>
</evidence>
<evidence type="ECO:0000313" key="3">
    <source>
        <dbReference type="EMBL" id="GFH20493.1"/>
    </source>
</evidence>
<keyword evidence="4" id="KW-1185">Reference proteome</keyword>
<feature type="compositionally biased region" description="Acidic residues" evidence="2">
    <location>
        <begin position="11"/>
        <end position="24"/>
    </location>
</feature>
<feature type="region of interest" description="Disordered" evidence="2">
    <location>
        <begin position="1"/>
        <end position="41"/>
    </location>
</feature>
<comment type="caution">
    <text evidence="3">The sequence shown here is derived from an EMBL/GenBank/DDBJ whole genome shotgun (WGS) entry which is preliminary data.</text>
</comment>
<dbReference type="GO" id="GO:0010150">
    <property type="term" value="P:leaf senescence"/>
    <property type="evidence" value="ECO:0007669"/>
    <property type="project" value="UniProtKB-ARBA"/>
</dbReference>
<dbReference type="Proteomes" id="UP000485058">
    <property type="component" value="Unassembled WGS sequence"/>
</dbReference>
<evidence type="ECO:0000313" key="4">
    <source>
        <dbReference type="Proteomes" id="UP000485058"/>
    </source>
</evidence>
<sequence length="206" mass="21565">MATGAAKVDQEFEEAEFFPDEDDASSGAPASHTKELLDSEAEDAFPAFEGNGSAASTTLNVEVVADDRFCDEKRIQFRGMACSLPVSAGIKMGSSVPMNIPFKMVQQALPGMAGPAAIAYPATFVPPHQLSQREDFTFSFTGESPAVGIKRDKLRARNAILKSTGFLEKSGAGAGSPSRSSMDKGSLTKSMVGGLSQALHAAGSPR</sequence>
<reference evidence="3 4" key="1">
    <citation type="submission" date="2020-02" db="EMBL/GenBank/DDBJ databases">
        <title>Draft genome sequence of Haematococcus lacustris strain NIES-144.</title>
        <authorList>
            <person name="Morimoto D."/>
            <person name="Nakagawa S."/>
            <person name="Yoshida T."/>
            <person name="Sawayama S."/>
        </authorList>
    </citation>
    <scope>NUCLEOTIDE SEQUENCE [LARGE SCALE GENOMIC DNA]</scope>
    <source>
        <strain evidence="3 4">NIES-144</strain>
    </source>
</reference>
<organism evidence="3 4">
    <name type="scientific">Haematococcus lacustris</name>
    <name type="common">Green alga</name>
    <name type="synonym">Haematococcus pluvialis</name>
    <dbReference type="NCBI Taxonomy" id="44745"/>
    <lineage>
        <taxon>Eukaryota</taxon>
        <taxon>Viridiplantae</taxon>
        <taxon>Chlorophyta</taxon>
        <taxon>core chlorophytes</taxon>
        <taxon>Chlorophyceae</taxon>
        <taxon>CS clade</taxon>
        <taxon>Chlamydomonadales</taxon>
        <taxon>Haematococcaceae</taxon>
        <taxon>Haematococcus</taxon>
    </lineage>
</organism>
<dbReference type="InterPro" id="IPR007608">
    <property type="entry name" value="Senescence_reg_S40"/>
</dbReference>
<accession>A0A699ZD07</accession>
<protein>
    <submittedName>
        <fullName evidence="3">Uncharacterized protein</fullName>
    </submittedName>
</protein>
<proteinExistence type="inferred from homology"/>